<dbReference type="GeneID" id="105159804"/>
<gene>
    <name evidence="5" type="primary">LOC105159804</name>
</gene>
<evidence type="ECO:0000256" key="1">
    <source>
        <dbReference type="ARBA" id="ARBA00004123"/>
    </source>
</evidence>
<feature type="region of interest" description="Disordered" evidence="3">
    <location>
        <begin position="491"/>
        <end position="529"/>
    </location>
</feature>
<dbReference type="SUPFAM" id="SSF48150">
    <property type="entry name" value="DNA-glycosylase"/>
    <property type="match status" value="1"/>
</dbReference>
<feature type="compositionally biased region" description="Basic and acidic residues" evidence="3">
    <location>
        <begin position="252"/>
        <end position="270"/>
    </location>
</feature>
<feature type="region of interest" description="Disordered" evidence="3">
    <location>
        <begin position="638"/>
        <end position="692"/>
    </location>
</feature>
<dbReference type="AlphaFoldDB" id="A0A6I9SY68"/>
<feature type="compositionally biased region" description="Basic and acidic residues" evidence="3">
    <location>
        <begin position="498"/>
        <end position="523"/>
    </location>
</feature>
<dbReference type="InterPro" id="IPR011257">
    <property type="entry name" value="DNA_glycosylase"/>
</dbReference>
<comment type="subcellular location">
    <subcellularLocation>
        <location evidence="1">Nucleus</location>
    </subcellularLocation>
</comment>
<accession>A0A6I9SY68</accession>
<evidence type="ECO:0000313" key="4">
    <source>
        <dbReference type="Proteomes" id="UP000504604"/>
    </source>
</evidence>
<keyword evidence="4" id="KW-1185">Reference proteome</keyword>
<dbReference type="KEGG" id="sind:105159804"/>
<feature type="region of interest" description="Disordered" evidence="3">
    <location>
        <begin position="231"/>
        <end position="284"/>
    </location>
</feature>
<keyword evidence="2" id="KW-0539">Nucleus</keyword>
<dbReference type="OrthoDB" id="10265068at2759"/>
<reference evidence="5" key="1">
    <citation type="journal article" date="2012" name="BMC Genomics">
        <title>Development and validation of genic-SSR markers in sesame by RNA-seq.</title>
        <authorList>
            <person name="Zhang H."/>
            <person name="Wei L."/>
            <person name="Miao H."/>
            <person name="Zhang T."/>
            <person name="Wang C."/>
        </authorList>
    </citation>
    <scope>NUCLEOTIDE SEQUENCE</scope>
</reference>
<dbReference type="PANTHER" id="PTHR15074">
    <property type="entry name" value="METHYL-CPG-BINDING PROTEIN"/>
    <property type="match status" value="1"/>
</dbReference>
<evidence type="ECO:0000313" key="5">
    <source>
        <dbReference type="RefSeq" id="XP_011075305.1"/>
    </source>
</evidence>
<dbReference type="Gene3D" id="1.10.340.30">
    <property type="entry name" value="Hypothetical protein, domain 2"/>
    <property type="match status" value="1"/>
</dbReference>
<feature type="region of interest" description="Disordered" evidence="3">
    <location>
        <begin position="722"/>
        <end position="749"/>
    </location>
</feature>
<dbReference type="InterPro" id="IPR045138">
    <property type="entry name" value="MeCP2/MBD4"/>
</dbReference>
<feature type="compositionally biased region" description="Basic and acidic residues" evidence="3">
    <location>
        <begin position="659"/>
        <end position="671"/>
    </location>
</feature>
<dbReference type="FunFam" id="1.10.340.30:FF:000007">
    <property type="entry name" value="Methyl-CpG-binding domain protein 4"/>
    <property type="match status" value="1"/>
</dbReference>
<dbReference type="InParanoid" id="A0A6I9SY68"/>
<dbReference type="RefSeq" id="XP_011075305.1">
    <property type="nucleotide sequence ID" value="XM_011077003.2"/>
</dbReference>
<dbReference type="GO" id="GO:0006281">
    <property type="term" value="P:DNA repair"/>
    <property type="evidence" value="ECO:0007669"/>
    <property type="project" value="InterPro"/>
</dbReference>
<dbReference type="GO" id="GO:0003824">
    <property type="term" value="F:catalytic activity"/>
    <property type="evidence" value="ECO:0007669"/>
    <property type="project" value="InterPro"/>
</dbReference>
<feature type="region of interest" description="Disordered" evidence="3">
    <location>
        <begin position="956"/>
        <end position="993"/>
    </location>
</feature>
<evidence type="ECO:0000256" key="2">
    <source>
        <dbReference type="ARBA" id="ARBA00023242"/>
    </source>
</evidence>
<dbReference type="Proteomes" id="UP000504604">
    <property type="component" value="Linkage group LG4"/>
</dbReference>
<feature type="compositionally biased region" description="Basic and acidic residues" evidence="3">
    <location>
        <begin position="352"/>
        <end position="363"/>
    </location>
</feature>
<organism evidence="4 5">
    <name type="scientific">Sesamum indicum</name>
    <name type="common">Oriental sesame</name>
    <name type="synonym">Sesamum orientale</name>
    <dbReference type="NCBI Taxonomy" id="4182"/>
    <lineage>
        <taxon>Eukaryota</taxon>
        <taxon>Viridiplantae</taxon>
        <taxon>Streptophyta</taxon>
        <taxon>Embryophyta</taxon>
        <taxon>Tracheophyta</taxon>
        <taxon>Spermatophyta</taxon>
        <taxon>Magnoliopsida</taxon>
        <taxon>eudicotyledons</taxon>
        <taxon>Gunneridae</taxon>
        <taxon>Pentapetalae</taxon>
        <taxon>asterids</taxon>
        <taxon>lamiids</taxon>
        <taxon>Lamiales</taxon>
        <taxon>Pedaliaceae</taxon>
        <taxon>Sesamum</taxon>
    </lineage>
</organism>
<proteinExistence type="predicted"/>
<reference evidence="5" key="2">
    <citation type="submission" date="2025-08" db="UniProtKB">
        <authorList>
            <consortium name="RefSeq"/>
        </authorList>
    </citation>
    <scope>IDENTIFICATION</scope>
</reference>
<feature type="region of interest" description="Disordered" evidence="3">
    <location>
        <begin position="312"/>
        <end position="363"/>
    </location>
</feature>
<protein>
    <submittedName>
        <fullName evidence="5">Uncharacterized protein LOC105159804</fullName>
    </submittedName>
</protein>
<evidence type="ECO:0000256" key="3">
    <source>
        <dbReference type="SAM" id="MobiDB-lite"/>
    </source>
</evidence>
<feature type="compositionally biased region" description="Basic and acidic residues" evidence="3">
    <location>
        <begin position="334"/>
        <end position="343"/>
    </location>
</feature>
<sequence>MAIDNFCCPVSSSNVNPLLDRTPSKDEQRNREKINCNLPQVCTVSASFCDSAKKNDDCCCAMRKKGKSSETQYFECEVGEAIVSEKKTTKKRGRRKKEKVETTVSPYFMKQYVEGESGCSQVDESWRTEFARVSEDRHENISDKKRDQHGNGCLVVRNAKKKKGKSCDTNFSGCVTEGDATPILVEKRGPRKREAKVEENQEITFSPYFMKKCVKDESKYSQIDENSGVKHVVNSEVGGESDLKSKRKRRRSDVEINRNEDLSSRSKHLSDGNGKMRARKKDKTETTVSPCFINKCVKDEFKNSQFDEDLGVEPATVAGDGDGGLKSKRKRRRKDVESHRNEDLSYGTRCLSDGDGKMRERMKDRKEEITVSPYFMSRCVKDEYKNFELDEDLGVELTTVTGDRDEVLTSKRKRQGKDVESNKQGDLSYGCKFLSDGDGKMRERKKKGKEEITVSPYFMNKYMTDEHKNSEFDENLGVETAIVTGDGDEALKSKQKRWGKDVEKKQEDLSHGSKCLSDGDGKTRERKKMGKEQINISPYFMNKCVKDEYKNSEFDEKLEVEPVTVTGDEDEGLKSKRKRRRKNVESNKKPDLSYGSKCLSNGDSKMRERKRKVSPYFMKKCVKDANMCPQLDENFAVDPATVTGDGNKGLKSIQKMRRKDVESNSKEDRSQGMKVLSGAYGKKRRRKKQKETTVSPYFMKKCVMDEDTDSQFDECTAIESATVSEERDGKNSKNRKKKSRKSGDDHMKENVTDEVVHFSDGKLEEVPGVSVSTNQDTGGVNKMGKFSIDDLFAQFAYTDGKCYESSAKFGIHQSSFQKETGRKDKMAEDNMKIVEDELVAERNALLCAVDVVGSQNNRVENLKKEKKIVMGNGEIVPQKKMSIGTKGSKGARKKVCVVSPYFACPDAEDKVTPKEGKTESKKLQVRKISPYFCSTQQEEENENTVSLGPTKSEIQARKTKRKKAHTPVLTAAQKRDEAYERKTPDNTWKPPRSPFNLLQEDHAFDPWRVLVICMLLNQTTGLQAGRVLSNFFQLCPNAKTAMEVASEDIEEVIRSLGLHKKRAVGIQRFSEEYLGESWTHVTDLTGVGKYAADAYAIFCTGKWERVRPVDHMLVKYWEFLSGNLKLTPQG</sequence>
<dbReference type="GO" id="GO:0005634">
    <property type="term" value="C:nucleus"/>
    <property type="evidence" value="ECO:0007669"/>
    <property type="project" value="UniProtKB-SubCell"/>
</dbReference>
<dbReference type="PANTHER" id="PTHR15074:SF0">
    <property type="entry name" value="METHYL-CPG-BINDING DOMAIN PROTEIN 4-LIKE PROTEIN"/>
    <property type="match status" value="1"/>
</dbReference>
<feature type="compositionally biased region" description="Basic and acidic residues" evidence="3">
    <location>
        <begin position="973"/>
        <end position="984"/>
    </location>
</feature>
<dbReference type="GO" id="GO:0003677">
    <property type="term" value="F:DNA binding"/>
    <property type="evidence" value="ECO:0007669"/>
    <property type="project" value="InterPro"/>
</dbReference>
<name>A0A6I9SY68_SESIN</name>
<feature type="region of interest" description="Disordered" evidence="3">
    <location>
        <begin position="566"/>
        <end position="610"/>
    </location>
</feature>